<dbReference type="GO" id="GO:0042910">
    <property type="term" value="F:xenobiotic transmembrane transporter activity"/>
    <property type="evidence" value="ECO:0007669"/>
    <property type="project" value="InterPro"/>
</dbReference>
<keyword evidence="8" id="KW-1185">Reference proteome</keyword>
<evidence type="ECO:0000256" key="6">
    <source>
        <dbReference type="RuleBase" id="RU004914"/>
    </source>
</evidence>
<dbReference type="GO" id="GO:0016020">
    <property type="term" value="C:membrane"/>
    <property type="evidence" value="ECO:0007669"/>
    <property type="project" value="UniProtKB-SubCell"/>
</dbReference>
<accession>A0A8R7U6J5</accession>
<reference evidence="8" key="1">
    <citation type="journal article" date="2013" name="Nature">
        <title>Draft genome of the wheat A-genome progenitor Triticum urartu.</title>
        <authorList>
            <person name="Ling H.Q."/>
            <person name="Zhao S."/>
            <person name="Liu D."/>
            <person name="Wang J."/>
            <person name="Sun H."/>
            <person name="Zhang C."/>
            <person name="Fan H."/>
            <person name="Li D."/>
            <person name="Dong L."/>
            <person name="Tao Y."/>
            <person name="Gao C."/>
            <person name="Wu H."/>
            <person name="Li Y."/>
            <person name="Cui Y."/>
            <person name="Guo X."/>
            <person name="Zheng S."/>
            <person name="Wang B."/>
            <person name="Yu K."/>
            <person name="Liang Q."/>
            <person name="Yang W."/>
            <person name="Lou X."/>
            <person name="Chen J."/>
            <person name="Feng M."/>
            <person name="Jian J."/>
            <person name="Zhang X."/>
            <person name="Luo G."/>
            <person name="Jiang Y."/>
            <person name="Liu J."/>
            <person name="Wang Z."/>
            <person name="Sha Y."/>
            <person name="Zhang B."/>
            <person name="Wu H."/>
            <person name="Tang D."/>
            <person name="Shen Q."/>
            <person name="Xue P."/>
            <person name="Zou S."/>
            <person name="Wang X."/>
            <person name="Liu X."/>
            <person name="Wang F."/>
            <person name="Yang Y."/>
            <person name="An X."/>
            <person name="Dong Z."/>
            <person name="Zhang K."/>
            <person name="Zhang X."/>
            <person name="Luo M.C."/>
            <person name="Dvorak J."/>
            <person name="Tong Y."/>
            <person name="Wang J."/>
            <person name="Yang H."/>
            <person name="Li Z."/>
            <person name="Wang D."/>
            <person name="Zhang A."/>
            <person name="Wang J."/>
        </authorList>
    </citation>
    <scope>NUCLEOTIDE SEQUENCE</scope>
    <source>
        <strain evidence="8">cv. G1812</strain>
    </source>
</reference>
<dbReference type="InterPro" id="IPR002528">
    <property type="entry name" value="MATE_fam"/>
</dbReference>
<keyword evidence="5 6" id="KW-0472">Membrane</keyword>
<evidence type="ECO:0000256" key="2">
    <source>
        <dbReference type="ARBA" id="ARBA00010199"/>
    </source>
</evidence>
<evidence type="ECO:0000313" key="7">
    <source>
        <dbReference type="EnsemblPlants" id="TuG1812G0400001351.01.T01"/>
    </source>
</evidence>
<comment type="caution">
    <text evidence="6">Lacks conserved residue(s) required for the propagation of feature annotation.</text>
</comment>
<dbReference type="Proteomes" id="UP000015106">
    <property type="component" value="Chromosome 4"/>
</dbReference>
<dbReference type="InterPro" id="IPR044644">
    <property type="entry name" value="DinF-like"/>
</dbReference>
<evidence type="ECO:0000256" key="5">
    <source>
        <dbReference type="ARBA" id="ARBA00023136"/>
    </source>
</evidence>
<dbReference type="PANTHER" id="PTHR42893">
    <property type="entry name" value="PROTEIN DETOXIFICATION 44, CHLOROPLASTIC-RELATED"/>
    <property type="match status" value="1"/>
</dbReference>
<dbReference type="EnsemblPlants" id="TuG1812G0400001701.01.T01">
    <property type="protein sequence ID" value="TuG1812G0400001701.01.T01"/>
    <property type="gene ID" value="TuG1812G0400001701.01"/>
</dbReference>
<feature type="transmembrane region" description="Helical" evidence="6">
    <location>
        <begin position="428"/>
        <end position="451"/>
    </location>
</feature>
<dbReference type="EnsemblPlants" id="TuG1812G0400001351.01.T01">
    <property type="protein sequence ID" value="TuG1812G0400001351.01.T01"/>
    <property type="gene ID" value="TuG1812G0400001351.01"/>
</dbReference>
<feature type="transmembrane region" description="Helical" evidence="6">
    <location>
        <begin position="208"/>
        <end position="233"/>
    </location>
</feature>
<organism evidence="7 8">
    <name type="scientific">Triticum urartu</name>
    <name type="common">Red wild einkorn</name>
    <name type="synonym">Crithodium urartu</name>
    <dbReference type="NCBI Taxonomy" id="4572"/>
    <lineage>
        <taxon>Eukaryota</taxon>
        <taxon>Viridiplantae</taxon>
        <taxon>Streptophyta</taxon>
        <taxon>Embryophyta</taxon>
        <taxon>Tracheophyta</taxon>
        <taxon>Spermatophyta</taxon>
        <taxon>Magnoliopsida</taxon>
        <taxon>Liliopsida</taxon>
        <taxon>Poales</taxon>
        <taxon>Poaceae</taxon>
        <taxon>BOP clade</taxon>
        <taxon>Pooideae</taxon>
        <taxon>Triticodae</taxon>
        <taxon>Triticeae</taxon>
        <taxon>Triticinae</taxon>
        <taxon>Triticum</taxon>
    </lineage>
</organism>
<sequence length="555" mass="58484">MAATSPAPMRAVATAFTPPPLSQRITRISTVSAVHLHQCRAAHRWRPAQCRGKPAVSGVAEDDEEDTSREALNLEEKEEESAGAGSWGLGWFRLDEVGMDILGIAVPAVLALAADPVTALVDTAFVGHIGSVELAAVGVSISVFNLVSKLFNVPLLNVTTSFVAEQQAVDAKYSGVGESNSHIGDGVSSTREQASEKRKFLPAVSTSLALAAGIGLMEMVALIVGSGTLMDIVGIPVDSPMRAPAEQFLTLRAYGAPPVVVALAAQGAFRGFMDTKTPLYAVVAGNLVNAILDAIFIFPLGLGVSGAALATVTSEYLAAFILLWKLNNELILFSWNVIGSDIIRYLKSGALLIARTIAVILPLWLSTSLAARQGPVPMAGYEISLQVWLTISLLNDALALAGQALLASEYAKGNYKQARLVLYRVLQIGGVTGLALAATLFLGFGYLTLLFTDDPAVLDVAQSGVWFVTITQPINAIAFVFDGLYYGVSDFGYAAYSTLFAGVVASAFLLVVGPNFGLGGVWAGLTLFMGLRAVAGFWRLGSKGGPWEIVWSKTD</sequence>
<evidence type="ECO:0000313" key="8">
    <source>
        <dbReference type="Proteomes" id="UP000015106"/>
    </source>
</evidence>
<evidence type="ECO:0000256" key="3">
    <source>
        <dbReference type="ARBA" id="ARBA00022692"/>
    </source>
</evidence>
<feature type="transmembrane region" description="Helical" evidence="6">
    <location>
        <begin position="385"/>
        <end position="407"/>
    </location>
</feature>
<keyword evidence="4 6" id="KW-1133">Transmembrane helix</keyword>
<comment type="similarity">
    <text evidence="2 6">Belongs to the multi antimicrobial extrusion (MATE) (TC 2.A.66.1) family.</text>
</comment>
<dbReference type="CDD" id="cd13136">
    <property type="entry name" value="MATE_DinF_like"/>
    <property type="match status" value="1"/>
</dbReference>
<comment type="subcellular location">
    <subcellularLocation>
        <location evidence="1">Membrane</location>
        <topology evidence="1">Multi-pass membrane protein</topology>
    </subcellularLocation>
</comment>
<keyword evidence="3 6" id="KW-0812">Transmembrane</keyword>
<name>A0A8R7U6J5_TRIUA</name>
<feature type="transmembrane region" description="Helical" evidence="6">
    <location>
        <begin position="253"/>
        <end position="272"/>
    </location>
</feature>
<protein>
    <recommendedName>
        <fullName evidence="6">Protein DETOXIFICATION</fullName>
    </recommendedName>
    <alternativeName>
        <fullName evidence="6">Multidrug and toxic compound extrusion protein</fullName>
    </alternativeName>
</protein>
<reference evidence="7" key="2">
    <citation type="submission" date="2018-03" db="EMBL/GenBank/DDBJ databases">
        <title>The Triticum urartu genome reveals the dynamic nature of wheat genome evolution.</title>
        <authorList>
            <person name="Ling H."/>
            <person name="Ma B."/>
            <person name="Shi X."/>
            <person name="Liu H."/>
            <person name="Dong L."/>
            <person name="Sun H."/>
            <person name="Cao Y."/>
            <person name="Gao Q."/>
            <person name="Zheng S."/>
            <person name="Li Y."/>
            <person name="Yu Y."/>
            <person name="Du H."/>
            <person name="Qi M."/>
            <person name="Li Y."/>
            <person name="Yu H."/>
            <person name="Cui Y."/>
            <person name="Wang N."/>
            <person name="Chen C."/>
            <person name="Wu H."/>
            <person name="Zhao Y."/>
            <person name="Zhang J."/>
            <person name="Li Y."/>
            <person name="Zhou W."/>
            <person name="Zhang B."/>
            <person name="Hu W."/>
            <person name="Eijk M."/>
            <person name="Tang J."/>
            <person name="Witsenboer H."/>
            <person name="Zhao S."/>
            <person name="Li Z."/>
            <person name="Zhang A."/>
            <person name="Wang D."/>
            <person name="Liang C."/>
        </authorList>
    </citation>
    <scope>NUCLEOTIDE SEQUENCE [LARGE SCALE GENOMIC DNA]</scope>
    <source>
        <strain evidence="7">cv. G1812</strain>
    </source>
</reference>
<dbReference type="GO" id="GO:0015297">
    <property type="term" value="F:antiporter activity"/>
    <property type="evidence" value="ECO:0007669"/>
    <property type="project" value="InterPro"/>
</dbReference>
<dbReference type="AlphaFoldDB" id="A0A8R7U6J5"/>
<dbReference type="Pfam" id="PF01554">
    <property type="entry name" value="MatE"/>
    <property type="match status" value="2"/>
</dbReference>
<feature type="transmembrane region" description="Helical" evidence="6">
    <location>
        <begin position="493"/>
        <end position="513"/>
    </location>
</feature>
<reference evidence="7" key="3">
    <citation type="submission" date="2022-06" db="UniProtKB">
        <authorList>
            <consortium name="EnsemblPlants"/>
        </authorList>
    </citation>
    <scope>IDENTIFICATION</scope>
</reference>
<feature type="transmembrane region" description="Helical" evidence="6">
    <location>
        <begin position="463"/>
        <end position="481"/>
    </location>
</feature>
<proteinExistence type="inferred from homology"/>
<evidence type="ECO:0000256" key="1">
    <source>
        <dbReference type="ARBA" id="ARBA00004141"/>
    </source>
</evidence>
<dbReference type="NCBIfam" id="TIGR00797">
    <property type="entry name" value="matE"/>
    <property type="match status" value="1"/>
</dbReference>
<gene>
    <name evidence="7" type="primary">LOC125551437</name>
</gene>
<feature type="transmembrane region" description="Helical" evidence="6">
    <location>
        <begin position="345"/>
        <end position="365"/>
    </location>
</feature>
<dbReference type="PANTHER" id="PTHR42893:SF23">
    <property type="entry name" value="PROTEIN DETOXIFICATION"/>
    <property type="match status" value="1"/>
</dbReference>
<evidence type="ECO:0000256" key="4">
    <source>
        <dbReference type="ARBA" id="ARBA00022989"/>
    </source>
</evidence>
<feature type="transmembrane region" description="Helical" evidence="6">
    <location>
        <begin position="279"/>
        <end position="298"/>
    </location>
</feature>
<dbReference type="Gramene" id="TuG1812G0400001351.01.T01">
    <property type="protein sequence ID" value="TuG1812G0400001351.01.T01"/>
    <property type="gene ID" value="TuG1812G0400001351.01"/>
</dbReference>
<dbReference type="Gramene" id="TuG1812G0400001701.01.T01">
    <property type="protein sequence ID" value="TuG1812G0400001701.01.T01"/>
    <property type="gene ID" value="TuG1812G0400001701.01"/>
</dbReference>